<evidence type="ECO:0000313" key="10">
    <source>
        <dbReference type="Proteomes" id="UP001251528"/>
    </source>
</evidence>
<feature type="domain" description="Rhodopsin" evidence="8">
    <location>
        <begin position="31"/>
        <end position="283"/>
    </location>
</feature>
<reference evidence="9" key="1">
    <citation type="submission" date="2023-06" db="EMBL/GenBank/DDBJ databases">
        <title>Conoideocrella luteorostrata (Hypocreales: Clavicipitaceae), a potential biocontrol fungus for elongate hemlock scale in United States Christmas tree production areas.</title>
        <authorList>
            <person name="Barrett H."/>
            <person name="Lovett B."/>
            <person name="Macias A.M."/>
            <person name="Stajich J.E."/>
            <person name="Kasson M.T."/>
        </authorList>
    </citation>
    <scope>NUCLEOTIDE SEQUENCE</scope>
    <source>
        <strain evidence="9">ARSEF 14590</strain>
    </source>
</reference>
<feature type="region of interest" description="Disordered" evidence="6">
    <location>
        <begin position="306"/>
        <end position="340"/>
    </location>
</feature>
<comment type="similarity">
    <text evidence="5">Belongs to the SAT4 family.</text>
</comment>
<sequence>MSDNRPSDRSASALLALASVLLALSLITVMLRFYARRRQKAPILWDDWMTLPALIAFIGATSCLYFGVSLKAFGYSATDLTKEQVAATKERSAKAQLGLNFTSLFCLACSKASALLFYRRIFCVSGRKAILHRAIVATLVVLFLWLVAFELLIAFQCQGHLSALWDGTQLKYCTYSYPLLQGYAISDFLLDVWVLVLPIYPITELQTTKSRRFAIGGIFLLACIGVGSSIARMVIILQLVHLGQATVHSTDPLQYISRVTFYWVLEMGVSLVAINLPSIWLVFASVAPDAILRSICSAVSLASIRSRGSKGSKGSKGSRNRSNAEQHLKSRTSTSSLVPSTGASAEAEAYELRCSGQHRHADVPSGQIHVSHSVQQSTGTRHHEQV</sequence>
<evidence type="ECO:0000256" key="4">
    <source>
        <dbReference type="ARBA" id="ARBA00023136"/>
    </source>
</evidence>
<keyword evidence="10" id="KW-1185">Reference proteome</keyword>
<protein>
    <recommendedName>
        <fullName evidence="8">Rhodopsin domain-containing protein</fullName>
    </recommendedName>
</protein>
<evidence type="ECO:0000256" key="7">
    <source>
        <dbReference type="SAM" id="Phobius"/>
    </source>
</evidence>
<evidence type="ECO:0000256" key="1">
    <source>
        <dbReference type="ARBA" id="ARBA00004141"/>
    </source>
</evidence>
<dbReference type="AlphaFoldDB" id="A0AAJ0CU84"/>
<evidence type="ECO:0000313" key="9">
    <source>
        <dbReference type="EMBL" id="KAK2603571.1"/>
    </source>
</evidence>
<feature type="transmembrane region" description="Helical" evidence="7">
    <location>
        <begin position="12"/>
        <end position="35"/>
    </location>
</feature>
<dbReference type="InterPro" id="IPR052337">
    <property type="entry name" value="SAT4-like"/>
</dbReference>
<dbReference type="EMBL" id="JASWJB010000061">
    <property type="protein sequence ID" value="KAK2603571.1"/>
    <property type="molecule type" value="Genomic_DNA"/>
</dbReference>
<feature type="transmembrane region" description="Helical" evidence="7">
    <location>
        <begin position="213"/>
        <end position="240"/>
    </location>
</feature>
<evidence type="ECO:0000259" key="8">
    <source>
        <dbReference type="Pfam" id="PF20684"/>
    </source>
</evidence>
<dbReference type="Proteomes" id="UP001251528">
    <property type="component" value="Unassembled WGS sequence"/>
</dbReference>
<dbReference type="PANTHER" id="PTHR33048:SF157">
    <property type="entry name" value="INTEGRAL MEMBRANE PROTEIN"/>
    <property type="match status" value="1"/>
</dbReference>
<evidence type="ECO:0000256" key="6">
    <source>
        <dbReference type="SAM" id="MobiDB-lite"/>
    </source>
</evidence>
<organism evidence="9 10">
    <name type="scientific">Conoideocrella luteorostrata</name>
    <dbReference type="NCBI Taxonomy" id="1105319"/>
    <lineage>
        <taxon>Eukaryota</taxon>
        <taxon>Fungi</taxon>
        <taxon>Dikarya</taxon>
        <taxon>Ascomycota</taxon>
        <taxon>Pezizomycotina</taxon>
        <taxon>Sordariomycetes</taxon>
        <taxon>Hypocreomycetidae</taxon>
        <taxon>Hypocreales</taxon>
        <taxon>Clavicipitaceae</taxon>
        <taxon>Conoideocrella</taxon>
    </lineage>
</organism>
<feature type="compositionally biased region" description="Polar residues" evidence="6">
    <location>
        <begin position="331"/>
        <end position="340"/>
    </location>
</feature>
<keyword evidence="4 7" id="KW-0472">Membrane</keyword>
<feature type="region of interest" description="Disordered" evidence="6">
    <location>
        <begin position="361"/>
        <end position="386"/>
    </location>
</feature>
<feature type="transmembrane region" description="Helical" evidence="7">
    <location>
        <begin position="47"/>
        <end position="68"/>
    </location>
</feature>
<accession>A0AAJ0CU84</accession>
<keyword evidence="3 7" id="KW-1133">Transmembrane helix</keyword>
<feature type="transmembrane region" description="Helical" evidence="7">
    <location>
        <begin position="175"/>
        <end position="201"/>
    </location>
</feature>
<evidence type="ECO:0000256" key="2">
    <source>
        <dbReference type="ARBA" id="ARBA00022692"/>
    </source>
</evidence>
<keyword evidence="2 7" id="KW-0812">Transmembrane</keyword>
<gene>
    <name evidence="9" type="ORF">QQS21_004251</name>
</gene>
<feature type="transmembrane region" description="Helical" evidence="7">
    <location>
        <begin position="260"/>
        <end position="283"/>
    </location>
</feature>
<feature type="transmembrane region" description="Helical" evidence="7">
    <location>
        <begin position="97"/>
        <end position="118"/>
    </location>
</feature>
<dbReference type="GO" id="GO:0016020">
    <property type="term" value="C:membrane"/>
    <property type="evidence" value="ECO:0007669"/>
    <property type="project" value="UniProtKB-SubCell"/>
</dbReference>
<name>A0AAJ0CU84_9HYPO</name>
<feature type="transmembrane region" description="Helical" evidence="7">
    <location>
        <begin position="130"/>
        <end position="155"/>
    </location>
</feature>
<dbReference type="InterPro" id="IPR049326">
    <property type="entry name" value="Rhodopsin_dom_fungi"/>
</dbReference>
<comment type="subcellular location">
    <subcellularLocation>
        <location evidence="1">Membrane</location>
        <topology evidence="1">Multi-pass membrane protein</topology>
    </subcellularLocation>
</comment>
<dbReference type="Pfam" id="PF20684">
    <property type="entry name" value="Fung_rhodopsin"/>
    <property type="match status" value="1"/>
</dbReference>
<evidence type="ECO:0000256" key="5">
    <source>
        <dbReference type="ARBA" id="ARBA00038359"/>
    </source>
</evidence>
<comment type="caution">
    <text evidence="9">The sequence shown here is derived from an EMBL/GenBank/DDBJ whole genome shotgun (WGS) entry which is preliminary data.</text>
</comment>
<proteinExistence type="inferred from homology"/>
<feature type="compositionally biased region" description="Polar residues" evidence="6">
    <location>
        <begin position="368"/>
        <end position="379"/>
    </location>
</feature>
<evidence type="ECO:0000256" key="3">
    <source>
        <dbReference type="ARBA" id="ARBA00022989"/>
    </source>
</evidence>
<dbReference type="PANTHER" id="PTHR33048">
    <property type="entry name" value="PTH11-LIKE INTEGRAL MEMBRANE PROTEIN (AFU_ORTHOLOGUE AFUA_5G11245)"/>
    <property type="match status" value="1"/>
</dbReference>